<evidence type="ECO:0000259" key="6">
    <source>
        <dbReference type="PROSITE" id="PS50863"/>
    </source>
</evidence>
<dbReference type="InterPro" id="IPR015300">
    <property type="entry name" value="DNA-bd_pseudobarrel_sf"/>
</dbReference>
<feature type="domain" description="TF-B3" evidence="6">
    <location>
        <begin position="35"/>
        <end position="140"/>
    </location>
</feature>
<proteinExistence type="predicted"/>
<sequence length="181" mass="20801">METTCISGSKLKGVVGEHSGHCTKDNAEFSYNELFRKELTPTDVGRNSRLVIPKKYATTYFPQIQDEEMIIYDTSRTLWKFKYRYCKRSRSFLFTRGWLNFVKDKGLRAKDTIILNLCESKNGTKVNNCNTFVIDVVKNIEVLPMDHQEEIIDQDAAANLIPVYLFGKQIGWTETIKGNGV</sequence>
<protein>
    <recommendedName>
        <fullName evidence="6">TF-B3 domain-containing protein</fullName>
    </recommendedName>
</protein>
<evidence type="ECO:0000256" key="4">
    <source>
        <dbReference type="ARBA" id="ARBA00023163"/>
    </source>
</evidence>
<dbReference type="SMART" id="SM01019">
    <property type="entry name" value="B3"/>
    <property type="match status" value="1"/>
</dbReference>
<keyword evidence="2" id="KW-0805">Transcription regulation</keyword>
<name>A0ABQ7VXE9_SOLTU</name>
<dbReference type="SUPFAM" id="SSF101936">
    <property type="entry name" value="DNA-binding pseudobarrel domain"/>
    <property type="match status" value="1"/>
</dbReference>
<dbReference type="InterPro" id="IPR044800">
    <property type="entry name" value="LEC2-like"/>
</dbReference>
<accession>A0ABQ7VXE9</accession>
<dbReference type="InterPro" id="IPR003340">
    <property type="entry name" value="B3_DNA-bd"/>
</dbReference>
<dbReference type="Proteomes" id="UP000826656">
    <property type="component" value="Unassembled WGS sequence"/>
</dbReference>
<evidence type="ECO:0000256" key="2">
    <source>
        <dbReference type="ARBA" id="ARBA00023015"/>
    </source>
</evidence>
<dbReference type="CDD" id="cd10017">
    <property type="entry name" value="B3_DNA"/>
    <property type="match status" value="1"/>
</dbReference>
<keyword evidence="5" id="KW-0539">Nucleus</keyword>
<dbReference type="Pfam" id="PF02362">
    <property type="entry name" value="B3"/>
    <property type="match status" value="1"/>
</dbReference>
<dbReference type="EMBL" id="JAIVGD010000005">
    <property type="protein sequence ID" value="KAH0773170.1"/>
    <property type="molecule type" value="Genomic_DNA"/>
</dbReference>
<dbReference type="PROSITE" id="PS50863">
    <property type="entry name" value="B3"/>
    <property type="match status" value="1"/>
</dbReference>
<keyword evidence="3" id="KW-0238">DNA-binding</keyword>
<keyword evidence="4" id="KW-0804">Transcription</keyword>
<evidence type="ECO:0000313" key="8">
    <source>
        <dbReference type="Proteomes" id="UP000826656"/>
    </source>
</evidence>
<evidence type="ECO:0000256" key="5">
    <source>
        <dbReference type="ARBA" id="ARBA00023242"/>
    </source>
</evidence>
<gene>
    <name evidence="7" type="ORF">KY290_010307</name>
</gene>
<dbReference type="PANTHER" id="PTHR31140:SF58">
    <property type="entry name" value="DNA-BINDING PROTEIN RAV1"/>
    <property type="match status" value="1"/>
</dbReference>
<comment type="subcellular location">
    <subcellularLocation>
        <location evidence="1">Nucleus</location>
    </subcellularLocation>
</comment>
<keyword evidence="8" id="KW-1185">Reference proteome</keyword>
<evidence type="ECO:0000313" key="7">
    <source>
        <dbReference type="EMBL" id="KAH0773170.1"/>
    </source>
</evidence>
<organism evidence="7 8">
    <name type="scientific">Solanum tuberosum</name>
    <name type="common">Potato</name>
    <dbReference type="NCBI Taxonomy" id="4113"/>
    <lineage>
        <taxon>Eukaryota</taxon>
        <taxon>Viridiplantae</taxon>
        <taxon>Streptophyta</taxon>
        <taxon>Embryophyta</taxon>
        <taxon>Tracheophyta</taxon>
        <taxon>Spermatophyta</taxon>
        <taxon>Magnoliopsida</taxon>
        <taxon>eudicotyledons</taxon>
        <taxon>Gunneridae</taxon>
        <taxon>Pentapetalae</taxon>
        <taxon>asterids</taxon>
        <taxon>lamiids</taxon>
        <taxon>Solanales</taxon>
        <taxon>Solanaceae</taxon>
        <taxon>Solanoideae</taxon>
        <taxon>Solaneae</taxon>
        <taxon>Solanum</taxon>
    </lineage>
</organism>
<evidence type="ECO:0000256" key="3">
    <source>
        <dbReference type="ARBA" id="ARBA00023125"/>
    </source>
</evidence>
<comment type="caution">
    <text evidence="7">The sequence shown here is derived from an EMBL/GenBank/DDBJ whole genome shotgun (WGS) entry which is preliminary data.</text>
</comment>
<dbReference type="Gene3D" id="2.40.330.10">
    <property type="entry name" value="DNA-binding pseudobarrel domain"/>
    <property type="match status" value="1"/>
</dbReference>
<dbReference type="PANTHER" id="PTHR31140">
    <property type="entry name" value="B3 DOMAIN-CONTAINING TRANSCRIPTION FACTOR ABI3"/>
    <property type="match status" value="1"/>
</dbReference>
<reference evidence="7 8" key="1">
    <citation type="journal article" date="2021" name="bioRxiv">
        <title>Chromosome-scale and haplotype-resolved genome assembly of a tetraploid potato cultivar.</title>
        <authorList>
            <person name="Sun H."/>
            <person name="Jiao W.-B."/>
            <person name="Krause K."/>
            <person name="Campoy J.A."/>
            <person name="Goel M."/>
            <person name="Folz-Donahue K."/>
            <person name="Kukat C."/>
            <person name="Huettel B."/>
            <person name="Schneeberger K."/>
        </authorList>
    </citation>
    <scope>NUCLEOTIDE SEQUENCE [LARGE SCALE GENOMIC DNA]</scope>
    <source>
        <strain evidence="7">SolTubOtavaFocal</strain>
        <tissue evidence="7">Leaves</tissue>
    </source>
</reference>
<evidence type="ECO:0000256" key="1">
    <source>
        <dbReference type="ARBA" id="ARBA00004123"/>
    </source>
</evidence>